<feature type="transmembrane region" description="Helical" evidence="4">
    <location>
        <begin position="392"/>
        <end position="413"/>
    </location>
</feature>
<dbReference type="OrthoDB" id="5317164at2"/>
<protein>
    <submittedName>
        <fullName evidence="6">MFS transporter, CP family, cyanate transporter</fullName>
    </submittedName>
</protein>
<evidence type="ECO:0000256" key="3">
    <source>
        <dbReference type="ARBA" id="ARBA00023136"/>
    </source>
</evidence>
<gene>
    <name evidence="6" type="ORF">SAMN02583745_02288</name>
</gene>
<feature type="transmembrane region" description="Helical" evidence="4">
    <location>
        <begin position="330"/>
        <end position="350"/>
    </location>
</feature>
<feature type="transmembrane region" description="Helical" evidence="4">
    <location>
        <begin position="304"/>
        <end position="324"/>
    </location>
</feature>
<accession>A0A1I0EAT6</accession>
<feature type="transmembrane region" description="Helical" evidence="4">
    <location>
        <begin position="17"/>
        <end position="41"/>
    </location>
</feature>
<dbReference type="SUPFAM" id="SSF103473">
    <property type="entry name" value="MFS general substrate transporter"/>
    <property type="match status" value="1"/>
</dbReference>
<keyword evidence="1 4" id="KW-0812">Transmembrane</keyword>
<dbReference type="Gene3D" id="1.20.1250.20">
    <property type="entry name" value="MFS general substrate transporter like domains"/>
    <property type="match status" value="1"/>
</dbReference>
<dbReference type="InterPro" id="IPR036259">
    <property type="entry name" value="MFS_trans_sf"/>
</dbReference>
<dbReference type="RefSeq" id="WP_093321180.1">
    <property type="nucleotide sequence ID" value="NZ_FOHV01000024.1"/>
</dbReference>
<evidence type="ECO:0000259" key="5">
    <source>
        <dbReference type="PROSITE" id="PS50850"/>
    </source>
</evidence>
<organism evidence="6 7">
    <name type="scientific">Thorsellia anophelis DSM 18579</name>
    <dbReference type="NCBI Taxonomy" id="1123402"/>
    <lineage>
        <taxon>Bacteria</taxon>
        <taxon>Pseudomonadati</taxon>
        <taxon>Pseudomonadota</taxon>
        <taxon>Gammaproteobacteria</taxon>
        <taxon>Enterobacterales</taxon>
        <taxon>Thorselliaceae</taxon>
        <taxon>Thorsellia</taxon>
    </lineage>
</organism>
<dbReference type="Pfam" id="PF07690">
    <property type="entry name" value="MFS_1"/>
    <property type="match status" value="1"/>
</dbReference>
<reference evidence="7" key="1">
    <citation type="submission" date="2016-10" db="EMBL/GenBank/DDBJ databases">
        <authorList>
            <person name="Varghese N."/>
            <person name="Submissions S."/>
        </authorList>
    </citation>
    <scope>NUCLEOTIDE SEQUENCE [LARGE SCALE GENOMIC DNA]</scope>
    <source>
        <strain evidence="7">DSM 18579</strain>
    </source>
</reference>
<dbReference type="EMBL" id="FOHV01000024">
    <property type="protein sequence ID" value="SET41493.1"/>
    <property type="molecule type" value="Genomic_DNA"/>
</dbReference>
<dbReference type="GO" id="GO:0022857">
    <property type="term" value="F:transmembrane transporter activity"/>
    <property type="evidence" value="ECO:0007669"/>
    <property type="project" value="InterPro"/>
</dbReference>
<feature type="transmembrane region" description="Helical" evidence="4">
    <location>
        <begin position="239"/>
        <end position="258"/>
    </location>
</feature>
<keyword evidence="7" id="KW-1185">Reference proteome</keyword>
<keyword evidence="2 4" id="KW-1133">Transmembrane helix</keyword>
<feature type="transmembrane region" description="Helical" evidence="4">
    <location>
        <begin position="143"/>
        <end position="162"/>
    </location>
</feature>
<evidence type="ECO:0000313" key="6">
    <source>
        <dbReference type="EMBL" id="SET41493.1"/>
    </source>
</evidence>
<evidence type="ECO:0000256" key="4">
    <source>
        <dbReference type="SAM" id="Phobius"/>
    </source>
</evidence>
<feature type="domain" description="Major facilitator superfamily (MFS) profile" evidence="5">
    <location>
        <begin position="15"/>
        <end position="417"/>
    </location>
</feature>
<dbReference type="Proteomes" id="UP000242642">
    <property type="component" value="Unassembled WGS sequence"/>
</dbReference>
<keyword evidence="3 4" id="KW-0472">Membrane</keyword>
<dbReference type="InterPro" id="IPR020846">
    <property type="entry name" value="MFS_dom"/>
</dbReference>
<evidence type="ECO:0000256" key="1">
    <source>
        <dbReference type="ARBA" id="ARBA00022692"/>
    </source>
</evidence>
<dbReference type="PROSITE" id="PS50850">
    <property type="entry name" value="MFS"/>
    <property type="match status" value="1"/>
</dbReference>
<evidence type="ECO:0000256" key="2">
    <source>
        <dbReference type="ARBA" id="ARBA00022989"/>
    </source>
</evidence>
<feature type="transmembrane region" description="Helical" evidence="4">
    <location>
        <begin position="85"/>
        <end position="102"/>
    </location>
</feature>
<feature type="transmembrane region" description="Helical" evidence="4">
    <location>
        <begin position="174"/>
        <end position="195"/>
    </location>
</feature>
<dbReference type="CDD" id="cd17339">
    <property type="entry name" value="MFS_NIMT_CynX_like"/>
    <property type="match status" value="1"/>
</dbReference>
<feature type="transmembrane region" description="Helical" evidence="4">
    <location>
        <begin position="108"/>
        <end position="131"/>
    </location>
</feature>
<dbReference type="AlphaFoldDB" id="A0A1I0EAT6"/>
<dbReference type="PANTHER" id="PTHR23523:SF2">
    <property type="entry name" value="2-NITROIMIDAZOLE TRANSPORTER"/>
    <property type="match status" value="1"/>
</dbReference>
<feature type="transmembrane region" description="Helical" evidence="4">
    <location>
        <begin position="53"/>
        <end position="73"/>
    </location>
</feature>
<dbReference type="PANTHER" id="PTHR23523">
    <property type="match status" value="1"/>
</dbReference>
<sequence length="423" mass="46333">MANITPSFKLSIKQGRVLILISILVTSFNLRTAVTSLTPLVEKLHESFEFGNFLVGVFGMLPTMAFAAAGIVTPAFMRKINLEKTVIAAMLFAFIGLLLRSYSMNIPFFLASSLIALLGMGMGNVVLPPLVKRYFPEKIGSISIYYIVILQIGTLLPAFTAVPLANLVDWRFSLGIWAVTAFISLALWLYVWFAYPAMREASVASSSSNNKAATPEIHNNEEDQLENHKTQGKVWRAPLAWGLALMFGMTSLNTYSMFSWLPRIFTSAGATQVFAGNMVGLFSALGLLSAFLAPLAAVRLKNPLPFVLICIFCFVTGYLGLLFAPLAAPLIWVTLVGLGPSTFPFALTLINLRTRTAQGSASLSSFGQGIGYLLSCAGPLMFGLFHDWFNNWHAPFIFLGFCLCVLFIGGLIVSKPRFLEDEW</sequence>
<name>A0A1I0EAT6_9GAMM</name>
<feature type="transmembrane region" description="Helical" evidence="4">
    <location>
        <begin position="370"/>
        <end position="386"/>
    </location>
</feature>
<proteinExistence type="predicted"/>
<feature type="transmembrane region" description="Helical" evidence="4">
    <location>
        <begin position="278"/>
        <end position="297"/>
    </location>
</feature>
<evidence type="ECO:0000313" key="7">
    <source>
        <dbReference type="Proteomes" id="UP000242642"/>
    </source>
</evidence>
<dbReference type="STRING" id="1123402.SAMN02583745_02288"/>
<dbReference type="InterPro" id="IPR052524">
    <property type="entry name" value="MFS_Cyanate_Porter"/>
</dbReference>
<dbReference type="InterPro" id="IPR011701">
    <property type="entry name" value="MFS"/>
</dbReference>